<reference evidence="7 8" key="1">
    <citation type="submission" date="2012-02" db="EMBL/GenBank/DDBJ databases">
        <title>Complete genome sequence of Phycisphaera mikurensis NBRC 102666.</title>
        <authorList>
            <person name="Ankai A."/>
            <person name="Hosoyama A."/>
            <person name="Terui Y."/>
            <person name="Sekine M."/>
            <person name="Fukai R."/>
            <person name="Kato Y."/>
            <person name="Nakamura S."/>
            <person name="Yamada-Narita S."/>
            <person name="Kawakoshi A."/>
            <person name="Fukunaga Y."/>
            <person name="Yamazaki S."/>
            <person name="Fujita N."/>
        </authorList>
    </citation>
    <scope>NUCLEOTIDE SEQUENCE [LARGE SCALE GENOMIC DNA]</scope>
    <source>
        <strain evidence="8">NBRC 102666 / KCTC 22515 / FYK2301M01</strain>
    </source>
</reference>
<sequence length="352" mass="37941">MLFFPLGTDRPLRAMPWLTYAIIGLNVLVFLVSERSILALGDQMTQLQESLNAGIQRPDLLAGWNSNLVYTSYLQPAYPRLHQFFTYPFLHQNLWHLTGNMVFLYAFGCAVEDRLGKLPYLLFYLAGGVLAGWAHVLTSSSPVLGASGSVAAVTGIFLALFPRLDVTIWYWFLIAIGRFEVSAVVLICFRVGQDLLFNLLSIGNVAYEAHLAGYLTGFLVGMFLLMTRLLPGEDSDMLSTLAQRRRAKADRAGGGSAAPPAADAGAELDAANAMSADGRPAEAAAAYEGFLRRHPADPQAPRVALLAALLHARDLGNPRRAAELLGPAVAKLGGADRELAEKVLAGARAATD</sequence>
<dbReference type="Gene3D" id="1.25.40.10">
    <property type="entry name" value="Tetratricopeptide repeat domain"/>
    <property type="match status" value="1"/>
</dbReference>
<gene>
    <name evidence="7" type="ordered locus">PSMK_31720</name>
</gene>
<proteinExistence type="predicted"/>
<dbReference type="GO" id="GO:0016020">
    <property type="term" value="C:membrane"/>
    <property type="evidence" value="ECO:0007669"/>
    <property type="project" value="UniProtKB-SubCell"/>
</dbReference>
<dbReference type="GO" id="GO:0004252">
    <property type="term" value="F:serine-type endopeptidase activity"/>
    <property type="evidence" value="ECO:0007669"/>
    <property type="project" value="InterPro"/>
</dbReference>
<feature type="transmembrane region" description="Helical" evidence="5">
    <location>
        <begin position="143"/>
        <end position="161"/>
    </location>
</feature>
<keyword evidence="3 5" id="KW-1133">Transmembrane helix</keyword>
<dbReference type="InterPro" id="IPR011990">
    <property type="entry name" value="TPR-like_helical_dom_sf"/>
</dbReference>
<dbReference type="PANTHER" id="PTHR43066">
    <property type="entry name" value="RHOMBOID-RELATED PROTEIN"/>
    <property type="match status" value="1"/>
</dbReference>
<dbReference type="Pfam" id="PF01694">
    <property type="entry name" value="Rhomboid"/>
    <property type="match status" value="1"/>
</dbReference>
<evidence type="ECO:0000313" key="7">
    <source>
        <dbReference type="EMBL" id="BAM05331.1"/>
    </source>
</evidence>
<keyword evidence="8" id="KW-1185">Reference proteome</keyword>
<name>I0IJ93_PHYMF</name>
<evidence type="ECO:0000256" key="1">
    <source>
        <dbReference type="ARBA" id="ARBA00004141"/>
    </source>
</evidence>
<evidence type="ECO:0000259" key="6">
    <source>
        <dbReference type="Pfam" id="PF01694"/>
    </source>
</evidence>
<dbReference type="Proteomes" id="UP000007881">
    <property type="component" value="Chromosome"/>
</dbReference>
<evidence type="ECO:0000256" key="2">
    <source>
        <dbReference type="ARBA" id="ARBA00022692"/>
    </source>
</evidence>
<protein>
    <submittedName>
        <fullName evidence="7">Rhomboid family protein</fullName>
    </submittedName>
</protein>
<dbReference type="AlphaFoldDB" id="I0IJ93"/>
<feature type="transmembrane region" description="Helical" evidence="5">
    <location>
        <begin position="168"/>
        <end position="192"/>
    </location>
</feature>
<feature type="transmembrane region" description="Helical" evidence="5">
    <location>
        <begin position="118"/>
        <end position="137"/>
    </location>
</feature>
<dbReference type="eggNOG" id="COG0705">
    <property type="taxonomic scope" value="Bacteria"/>
</dbReference>
<dbReference type="HOGENOM" id="CLU_787215_0_0_0"/>
<feature type="transmembrane region" description="Helical" evidence="5">
    <location>
        <begin position="12"/>
        <end position="32"/>
    </location>
</feature>
<evidence type="ECO:0000313" key="8">
    <source>
        <dbReference type="Proteomes" id="UP000007881"/>
    </source>
</evidence>
<keyword evidence="2 5" id="KW-0812">Transmembrane</keyword>
<dbReference type="RefSeq" id="WP_014438534.1">
    <property type="nucleotide sequence ID" value="NC_017080.1"/>
</dbReference>
<dbReference type="SUPFAM" id="SSF144091">
    <property type="entry name" value="Rhomboid-like"/>
    <property type="match status" value="1"/>
</dbReference>
<dbReference type="MEROPS" id="S54.027"/>
<dbReference type="OrthoDB" id="9813074at2"/>
<keyword evidence="4 5" id="KW-0472">Membrane</keyword>
<accession>I0IJ93</accession>
<evidence type="ECO:0000256" key="4">
    <source>
        <dbReference type="ARBA" id="ARBA00023136"/>
    </source>
</evidence>
<dbReference type="EMBL" id="AP012338">
    <property type="protein sequence ID" value="BAM05331.1"/>
    <property type="molecule type" value="Genomic_DNA"/>
</dbReference>
<dbReference type="InterPro" id="IPR035952">
    <property type="entry name" value="Rhomboid-like_sf"/>
</dbReference>
<dbReference type="PANTHER" id="PTHR43066:SF11">
    <property type="entry name" value="PEPTIDASE S54 RHOMBOID DOMAIN-CONTAINING PROTEIN"/>
    <property type="match status" value="1"/>
</dbReference>
<dbReference type="Gene3D" id="1.20.1540.10">
    <property type="entry name" value="Rhomboid-like"/>
    <property type="match status" value="1"/>
</dbReference>
<evidence type="ECO:0000256" key="3">
    <source>
        <dbReference type="ARBA" id="ARBA00022989"/>
    </source>
</evidence>
<feature type="domain" description="Peptidase S54 rhomboid" evidence="6">
    <location>
        <begin position="80"/>
        <end position="225"/>
    </location>
</feature>
<dbReference type="STRING" id="1142394.PSMK_31720"/>
<dbReference type="InterPro" id="IPR022764">
    <property type="entry name" value="Peptidase_S54_rhomboid_dom"/>
</dbReference>
<evidence type="ECO:0000256" key="5">
    <source>
        <dbReference type="SAM" id="Phobius"/>
    </source>
</evidence>
<dbReference type="KEGG" id="phm:PSMK_31720"/>
<organism evidence="7 8">
    <name type="scientific">Phycisphaera mikurensis (strain NBRC 102666 / KCTC 22515 / FYK2301M01)</name>
    <dbReference type="NCBI Taxonomy" id="1142394"/>
    <lineage>
        <taxon>Bacteria</taxon>
        <taxon>Pseudomonadati</taxon>
        <taxon>Planctomycetota</taxon>
        <taxon>Phycisphaerae</taxon>
        <taxon>Phycisphaerales</taxon>
        <taxon>Phycisphaeraceae</taxon>
        <taxon>Phycisphaera</taxon>
    </lineage>
</organism>
<comment type="subcellular location">
    <subcellularLocation>
        <location evidence="1">Membrane</location>
        <topology evidence="1">Multi-pass membrane protein</topology>
    </subcellularLocation>
</comment>
<feature type="transmembrane region" description="Helical" evidence="5">
    <location>
        <begin position="212"/>
        <end position="230"/>
    </location>
</feature>